<evidence type="ECO:0000313" key="2">
    <source>
        <dbReference type="Proteomes" id="UP000195402"/>
    </source>
</evidence>
<comment type="caution">
    <text evidence="1">The sequence shown here is derived from an EMBL/GenBank/DDBJ whole genome shotgun (WGS) entry which is preliminary data.</text>
</comment>
<dbReference type="EMBL" id="MVGT01003301">
    <property type="protein sequence ID" value="OVA04454.1"/>
    <property type="molecule type" value="Genomic_DNA"/>
</dbReference>
<sequence>MRTEENERYSWSLDLPRRMWDTDITQVAELIEILNSVQASSEETNSRRWKWSHNGVFSVKTAYLNLHPSIMENK</sequence>
<organism evidence="1 2">
    <name type="scientific">Macleaya cordata</name>
    <name type="common">Five-seeded plume-poppy</name>
    <name type="synonym">Bocconia cordata</name>
    <dbReference type="NCBI Taxonomy" id="56857"/>
    <lineage>
        <taxon>Eukaryota</taxon>
        <taxon>Viridiplantae</taxon>
        <taxon>Streptophyta</taxon>
        <taxon>Embryophyta</taxon>
        <taxon>Tracheophyta</taxon>
        <taxon>Spermatophyta</taxon>
        <taxon>Magnoliopsida</taxon>
        <taxon>Ranunculales</taxon>
        <taxon>Papaveraceae</taxon>
        <taxon>Papaveroideae</taxon>
        <taxon>Macleaya</taxon>
    </lineage>
</organism>
<dbReference type="Proteomes" id="UP000195402">
    <property type="component" value="Unassembled WGS sequence"/>
</dbReference>
<name>A0A200Q1W5_MACCD</name>
<accession>A0A200Q1W5</accession>
<dbReference type="OrthoDB" id="687207at2759"/>
<protein>
    <submittedName>
        <fullName evidence="1">Uncharacterized protein</fullName>
    </submittedName>
</protein>
<evidence type="ECO:0000313" key="1">
    <source>
        <dbReference type="EMBL" id="OVA04454.1"/>
    </source>
</evidence>
<keyword evidence="2" id="KW-1185">Reference proteome</keyword>
<dbReference type="InParanoid" id="A0A200Q1W5"/>
<proteinExistence type="predicted"/>
<reference evidence="1 2" key="1">
    <citation type="journal article" date="2017" name="Mol. Plant">
        <title>The Genome of Medicinal Plant Macleaya cordata Provides New Insights into Benzylisoquinoline Alkaloids Metabolism.</title>
        <authorList>
            <person name="Liu X."/>
            <person name="Liu Y."/>
            <person name="Huang P."/>
            <person name="Ma Y."/>
            <person name="Qing Z."/>
            <person name="Tang Q."/>
            <person name="Cao H."/>
            <person name="Cheng P."/>
            <person name="Zheng Y."/>
            <person name="Yuan Z."/>
            <person name="Zhou Y."/>
            <person name="Liu J."/>
            <person name="Tang Z."/>
            <person name="Zhuo Y."/>
            <person name="Zhang Y."/>
            <person name="Yu L."/>
            <person name="Huang J."/>
            <person name="Yang P."/>
            <person name="Peng Q."/>
            <person name="Zhang J."/>
            <person name="Jiang W."/>
            <person name="Zhang Z."/>
            <person name="Lin K."/>
            <person name="Ro D.K."/>
            <person name="Chen X."/>
            <person name="Xiong X."/>
            <person name="Shang Y."/>
            <person name="Huang S."/>
            <person name="Zeng J."/>
        </authorList>
    </citation>
    <scope>NUCLEOTIDE SEQUENCE [LARGE SCALE GENOMIC DNA]</scope>
    <source>
        <strain evidence="2">cv. BLH2017</strain>
        <tissue evidence="1">Root</tissue>
    </source>
</reference>
<dbReference type="AlphaFoldDB" id="A0A200Q1W5"/>
<gene>
    <name evidence="1" type="ORF">BVC80_1717g15</name>
</gene>